<evidence type="ECO:0000256" key="11">
    <source>
        <dbReference type="ARBA" id="ARBA00023136"/>
    </source>
</evidence>
<keyword evidence="11 12" id="KW-0472">Membrane</keyword>
<dbReference type="AlphaFoldDB" id="A0A1B4VCM9"/>
<feature type="transmembrane region" description="Helical" evidence="14">
    <location>
        <begin position="391"/>
        <end position="416"/>
    </location>
</feature>
<feature type="binding site" evidence="13">
    <location>
        <position position="110"/>
    </location>
    <ligand>
        <name>K(+)</name>
        <dbReference type="ChEBI" id="CHEBI:29103"/>
    </ligand>
</feature>
<feature type="transmembrane region" description="Helical" evidence="14">
    <location>
        <begin position="272"/>
        <end position="293"/>
    </location>
</feature>
<feature type="transmembrane region" description="Helical" evidence="14">
    <location>
        <begin position="134"/>
        <end position="159"/>
    </location>
</feature>
<dbReference type="GO" id="GO:0015379">
    <property type="term" value="F:potassium:chloride symporter activity"/>
    <property type="evidence" value="ECO:0007669"/>
    <property type="project" value="InterPro"/>
</dbReference>
<feature type="binding site" evidence="13">
    <location>
        <position position="317"/>
    </location>
    <ligand>
        <name>K(+)</name>
        <dbReference type="ChEBI" id="CHEBI:29103"/>
    </ligand>
</feature>
<evidence type="ECO:0000313" key="16">
    <source>
        <dbReference type="Proteomes" id="UP000218899"/>
    </source>
</evidence>
<evidence type="ECO:0000256" key="6">
    <source>
        <dbReference type="ARBA" id="ARBA00022538"/>
    </source>
</evidence>
<dbReference type="PANTHER" id="PTHR32024">
    <property type="entry name" value="TRK SYSTEM POTASSIUM UPTAKE PROTEIN TRKG-RELATED"/>
    <property type="match status" value="1"/>
</dbReference>
<evidence type="ECO:0000256" key="2">
    <source>
        <dbReference type="ARBA" id="ARBA00009137"/>
    </source>
</evidence>
<keyword evidence="16" id="KW-1185">Reference proteome</keyword>
<accession>A0A1B4VCM9</accession>
<dbReference type="OrthoDB" id="9810952at2"/>
<keyword evidence="3 12" id="KW-0813">Transport</keyword>
<keyword evidence="7 14" id="KW-0812">Transmembrane</keyword>
<dbReference type="GO" id="GO:0005886">
    <property type="term" value="C:plasma membrane"/>
    <property type="evidence" value="ECO:0007669"/>
    <property type="project" value="UniProtKB-SubCell"/>
</dbReference>
<evidence type="ECO:0000256" key="12">
    <source>
        <dbReference type="PIRNR" id="PIRNR006247"/>
    </source>
</evidence>
<evidence type="ECO:0000256" key="4">
    <source>
        <dbReference type="ARBA" id="ARBA00022475"/>
    </source>
</evidence>
<gene>
    <name evidence="15" type="ORF">SVA_0014</name>
</gene>
<proteinExistence type="inferred from homology"/>
<dbReference type="EMBL" id="AP014936">
    <property type="protein sequence ID" value="BAU46597.1"/>
    <property type="molecule type" value="Genomic_DNA"/>
</dbReference>
<evidence type="ECO:0000256" key="9">
    <source>
        <dbReference type="ARBA" id="ARBA00022989"/>
    </source>
</evidence>
<feature type="binding site" evidence="13">
    <location>
        <position position="434"/>
    </location>
    <ligand>
        <name>K(+)</name>
        <dbReference type="ChEBI" id="CHEBI:29103"/>
    </ligand>
</feature>
<evidence type="ECO:0000256" key="3">
    <source>
        <dbReference type="ARBA" id="ARBA00022448"/>
    </source>
</evidence>
<keyword evidence="8 12" id="KW-0630">Potassium</keyword>
<evidence type="ECO:0000313" key="15">
    <source>
        <dbReference type="EMBL" id="BAU46597.1"/>
    </source>
</evidence>
<keyword evidence="9 14" id="KW-1133">Transmembrane helix</keyword>
<feature type="transmembrane region" description="Helical" evidence="14">
    <location>
        <begin position="12"/>
        <end position="30"/>
    </location>
</feature>
<evidence type="ECO:0000256" key="10">
    <source>
        <dbReference type="ARBA" id="ARBA00023065"/>
    </source>
</evidence>
<feature type="transmembrane region" description="Helical" evidence="14">
    <location>
        <begin position="69"/>
        <end position="97"/>
    </location>
</feature>
<keyword evidence="5 12" id="KW-0997">Cell inner membrane</keyword>
<feature type="binding site" evidence="13">
    <location>
        <position position="433"/>
    </location>
    <ligand>
        <name>K(+)</name>
        <dbReference type="ChEBI" id="CHEBI:29103"/>
    </ligand>
</feature>
<dbReference type="InterPro" id="IPR004772">
    <property type="entry name" value="TrkH"/>
</dbReference>
<dbReference type="Proteomes" id="UP000218899">
    <property type="component" value="Chromosome"/>
</dbReference>
<dbReference type="KEGG" id="sva:SVA_0014"/>
<feature type="transmembrane region" description="Helical" evidence="14">
    <location>
        <begin position="180"/>
        <end position="202"/>
    </location>
</feature>
<feature type="binding site" evidence="13">
    <location>
        <position position="219"/>
    </location>
    <ligand>
        <name>K(+)</name>
        <dbReference type="ChEBI" id="CHEBI:29103"/>
    </ligand>
</feature>
<feature type="transmembrane region" description="Helical" evidence="14">
    <location>
        <begin position="36"/>
        <end position="57"/>
    </location>
</feature>
<dbReference type="Pfam" id="PF02386">
    <property type="entry name" value="TrkH"/>
    <property type="match status" value="1"/>
</dbReference>
<name>A0A1B4VCM9_9GAMM</name>
<dbReference type="PIRSF" id="PIRSF006247">
    <property type="entry name" value="TrkH"/>
    <property type="match status" value="1"/>
</dbReference>
<feature type="binding site" evidence="13">
    <location>
        <position position="109"/>
    </location>
    <ligand>
        <name>K(+)</name>
        <dbReference type="ChEBI" id="CHEBI:29103"/>
    </ligand>
</feature>
<dbReference type="NCBIfam" id="TIGR00933">
    <property type="entry name" value="2a38"/>
    <property type="match status" value="1"/>
</dbReference>
<keyword evidence="6 12" id="KW-0633">Potassium transport</keyword>
<dbReference type="RefSeq" id="WP_096457014.1">
    <property type="nucleotide sequence ID" value="NZ_AP014936.1"/>
</dbReference>
<feature type="binding site" evidence="13">
    <location>
        <position position="316"/>
    </location>
    <ligand>
        <name>K(+)</name>
        <dbReference type="ChEBI" id="CHEBI:29103"/>
    </ligand>
</feature>
<evidence type="ECO:0000256" key="5">
    <source>
        <dbReference type="ARBA" id="ARBA00022519"/>
    </source>
</evidence>
<comment type="subcellular location">
    <subcellularLocation>
        <location evidence="1 12">Cell inner membrane</location>
        <topology evidence="1 12">Multi-pass membrane protein</topology>
    </subcellularLocation>
</comment>
<feature type="transmembrane region" description="Helical" evidence="14">
    <location>
        <begin position="238"/>
        <end position="257"/>
    </location>
</feature>
<dbReference type="PANTHER" id="PTHR32024:SF2">
    <property type="entry name" value="TRK SYSTEM POTASSIUM UPTAKE PROTEIN TRKG-RELATED"/>
    <property type="match status" value="1"/>
</dbReference>
<evidence type="ECO:0000256" key="13">
    <source>
        <dbReference type="PIRSR" id="PIRSR006247-1"/>
    </source>
</evidence>
<feature type="transmembrane region" description="Helical" evidence="14">
    <location>
        <begin position="333"/>
        <end position="352"/>
    </location>
</feature>
<keyword evidence="13" id="KW-0479">Metal-binding</keyword>
<evidence type="ECO:0000256" key="14">
    <source>
        <dbReference type="SAM" id="Phobius"/>
    </source>
</evidence>
<comment type="function">
    <text evidence="12">Low-affinity potassium transport system. Interacts with Trk system potassium uptake protein TrkA.</text>
</comment>
<keyword evidence="10 12" id="KW-0406">Ion transport</keyword>
<feature type="transmembrane region" description="Helical" evidence="14">
    <location>
        <begin position="456"/>
        <end position="481"/>
    </location>
</feature>
<reference evidence="15 16" key="1">
    <citation type="submission" date="2015-08" db="EMBL/GenBank/DDBJ databases">
        <title>Complete genome sequence of Sulfurifustis variabilis.</title>
        <authorList>
            <person name="Miura A."/>
            <person name="Kojima H."/>
            <person name="Fukui M."/>
        </authorList>
    </citation>
    <scope>NUCLEOTIDE SEQUENCE [LARGE SCALE GENOMIC DNA]</scope>
    <source>
        <strain evidence="16">skN76</strain>
    </source>
</reference>
<evidence type="ECO:0000256" key="1">
    <source>
        <dbReference type="ARBA" id="ARBA00004429"/>
    </source>
</evidence>
<evidence type="ECO:0000256" key="8">
    <source>
        <dbReference type="ARBA" id="ARBA00022958"/>
    </source>
</evidence>
<dbReference type="GO" id="GO:0046872">
    <property type="term" value="F:metal ion binding"/>
    <property type="evidence" value="ECO:0007669"/>
    <property type="project" value="UniProtKB-KW"/>
</dbReference>
<dbReference type="InterPro" id="IPR003445">
    <property type="entry name" value="Cat_transpt"/>
</dbReference>
<comment type="similarity">
    <text evidence="2 12">Belongs to the TrkH potassium transport family.</text>
</comment>
<protein>
    <recommendedName>
        <fullName evidence="12">Trk system potassium uptake protein</fullName>
    </recommendedName>
</protein>
<evidence type="ECO:0000256" key="7">
    <source>
        <dbReference type="ARBA" id="ARBA00022692"/>
    </source>
</evidence>
<organism evidence="15 16">
    <name type="scientific">Sulfurifustis variabilis</name>
    <dbReference type="NCBI Taxonomy" id="1675686"/>
    <lineage>
        <taxon>Bacteria</taxon>
        <taxon>Pseudomonadati</taxon>
        <taxon>Pseudomonadota</taxon>
        <taxon>Gammaproteobacteria</taxon>
        <taxon>Acidiferrobacterales</taxon>
        <taxon>Acidiferrobacteraceae</taxon>
        <taxon>Sulfurifustis</taxon>
    </lineage>
</organism>
<sequence>MRLAVIARVMGLLLIVFSSVMLPSLALAWFEPRDTFGAFLLAAIVTVVTGLALYAPARGARQELRLRDGFVIVTLFWALLALFGALPFVFAGLAGFADAYFESMSGLTTTGSTVLTGLDRLPASVNLWRGVMHFLGGGGIIVLAVAVLPLLGVGGMQLIKAETPGPMKENKLTPRIRETAKGLWTIYLGLNVVCVTSLWVAGMTPLDAFVHSFSAVATGGFSSHDASIAFFQNPVIELILTLFMFLGGINFALHFVAFRQRDPRPYLFDGEFRVYTAIMVGATLVMAFALLASRTYPDFADALRFSLFQVVSMATTTGFATADFAAWPAALGGLLMILGFFAGSAGSTAGGIKLMRIMLLFKQGACELRRLVHPNSIVTLKLGGKTVPERTISAVTTFFTAYLAIFAVIGLIVAAMGVDLVTAFTAAAACLNNVGPGLGQVGPATTFASLPDAAKWVLSFAMLLGRLELFTLLVLFTRVFWRS</sequence>
<keyword evidence="4 12" id="KW-1003">Cell membrane</keyword>